<dbReference type="RefSeq" id="WP_044841652.1">
    <property type="nucleotide sequence ID" value="NZ_CP059733.1"/>
</dbReference>
<proteinExistence type="predicted"/>
<dbReference type="PROSITE" id="PS51257">
    <property type="entry name" value="PROKAR_LIPOPROTEIN"/>
    <property type="match status" value="1"/>
</dbReference>
<sequence length="66" mass="7193">MKKYNVLLAALLTASCSVTEPLKQPLYPEAKGVHAGNAGNAGATCKTIYRHKRTPVRQCQPVKQNK</sequence>
<evidence type="ECO:0008006" key="3">
    <source>
        <dbReference type="Google" id="ProtNLM"/>
    </source>
</evidence>
<evidence type="ECO:0000313" key="1">
    <source>
        <dbReference type="EMBL" id="WDE07089.1"/>
    </source>
</evidence>
<evidence type="ECO:0000313" key="2">
    <source>
        <dbReference type="Proteomes" id="UP000032352"/>
    </source>
</evidence>
<gene>
    <name evidence="1" type="ORF">SG34_009455</name>
</gene>
<dbReference type="AlphaFoldDB" id="A0AAE9Z6N3"/>
<accession>A0AAE9Z6N3</accession>
<protein>
    <recommendedName>
        <fullName evidence="3">Lipoprotein</fullName>
    </recommendedName>
</protein>
<dbReference type="KEGG" id="tvd:SG34_009455"/>
<keyword evidence="2" id="KW-1185">Reference proteome</keyword>
<organism evidence="1 2">
    <name type="scientific">Thalassomonas viridans</name>
    <dbReference type="NCBI Taxonomy" id="137584"/>
    <lineage>
        <taxon>Bacteria</taxon>
        <taxon>Pseudomonadati</taxon>
        <taxon>Pseudomonadota</taxon>
        <taxon>Gammaproteobacteria</taxon>
        <taxon>Alteromonadales</taxon>
        <taxon>Colwelliaceae</taxon>
        <taxon>Thalassomonas</taxon>
    </lineage>
</organism>
<reference evidence="1 2" key="1">
    <citation type="journal article" date="2015" name="Genome Announc.">
        <title>Draft Genome Sequences of Marine Isolates of Thalassomonas viridans and Thalassomonas actiniarum.</title>
        <authorList>
            <person name="Olonade I."/>
            <person name="van Zyl L.J."/>
            <person name="Trindade M."/>
        </authorList>
    </citation>
    <scope>NUCLEOTIDE SEQUENCE [LARGE SCALE GENOMIC DNA]</scope>
    <source>
        <strain evidence="1 2">XOM25</strain>
    </source>
</reference>
<name>A0AAE9Z6N3_9GAMM</name>
<dbReference type="EMBL" id="CP059733">
    <property type="protein sequence ID" value="WDE07089.1"/>
    <property type="molecule type" value="Genomic_DNA"/>
</dbReference>
<reference evidence="1 2" key="2">
    <citation type="journal article" date="2022" name="Mar. Drugs">
        <title>Bioassay-Guided Fractionation Leads to the Detection of Cholic Acid Generated by the Rare Thalassomonas sp.</title>
        <authorList>
            <person name="Pheiffer F."/>
            <person name="Schneider Y.K."/>
            <person name="Hansen E.H."/>
            <person name="Andersen J.H."/>
            <person name="Isaksson J."/>
            <person name="Busche T."/>
            <person name="R C."/>
            <person name="Kalinowski J."/>
            <person name="Zyl L.V."/>
            <person name="Trindade M."/>
        </authorList>
    </citation>
    <scope>NUCLEOTIDE SEQUENCE [LARGE SCALE GENOMIC DNA]</scope>
    <source>
        <strain evidence="1 2">XOM25</strain>
    </source>
</reference>
<dbReference type="Proteomes" id="UP000032352">
    <property type="component" value="Chromosome"/>
</dbReference>